<name>A0AA85JHI3_TRIRE</name>
<accession>A0AA85JHI3</accession>
<reference evidence="1" key="1">
    <citation type="submission" date="2022-06" db="EMBL/GenBank/DDBJ databases">
        <authorList>
            <person name="Berger JAMES D."/>
            <person name="Berger JAMES D."/>
        </authorList>
    </citation>
    <scope>NUCLEOTIDE SEQUENCE [LARGE SCALE GENOMIC DNA]</scope>
</reference>
<evidence type="ECO:0000313" key="1">
    <source>
        <dbReference type="Proteomes" id="UP000050795"/>
    </source>
</evidence>
<reference evidence="2" key="2">
    <citation type="submission" date="2023-11" db="UniProtKB">
        <authorList>
            <consortium name="WormBaseParasite"/>
        </authorList>
    </citation>
    <scope>IDENTIFICATION</scope>
</reference>
<dbReference type="Proteomes" id="UP000050795">
    <property type="component" value="Unassembled WGS sequence"/>
</dbReference>
<dbReference type="AlphaFoldDB" id="A0AA85JHI3"/>
<organism evidence="1 2">
    <name type="scientific">Trichobilharzia regenti</name>
    <name type="common">Nasal bird schistosome</name>
    <dbReference type="NCBI Taxonomy" id="157069"/>
    <lineage>
        <taxon>Eukaryota</taxon>
        <taxon>Metazoa</taxon>
        <taxon>Spiralia</taxon>
        <taxon>Lophotrochozoa</taxon>
        <taxon>Platyhelminthes</taxon>
        <taxon>Trematoda</taxon>
        <taxon>Digenea</taxon>
        <taxon>Strigeidida</taxon>
        <taxon>Schistosomatoidea</taxon>
        <taxon>Schistosomatidae</taxon>
        <taxon>Trichobilharzia</taxon>
    </lineage>
</organism>
<protein>
    <submittedName>
        <fullName evidence="2">Uncharacterized protein</fullName>
    </submittedName>
</protein>
<evidence type="ECO:0000313" key="2">
    <source>
        <dbReference type="WBParaSite" id="TREG1_25050.1"/>
    </source>
</evidence>
<proteinExistence type="predicted"/>
<dbReference type="WBParaSite" id="TREG1_25050.1">
    <property type="protein sequence ID" value="TREG1_25050.1"/>
    <property type="gene ID" value="TREG1_25050"/>
</dbReference>
<keyword evidence="1" id="KW-1185">Reference proteome</keyword>
<sequence>MVNCANFSDSDTQVDILMTSETPEQKITNLLQQVTEKLGEYFTKIIEDKCSSLKKKDGLWFNETVEDLISEFEKSTSGKCAEILSQYDINSNADLVKMVNKKRRKNKSWRPSGDPVKDIKAYLLPVNISFVEDLYCLSQELQPKASKGLADLKKLRATLYDEMIELKSIPEKLEKLTKKTELGEPQIPDYFEPNQTLSPSK</sequence>